<dbReference type="EMBL" id="LBXN01000060">
    <property type="protein sequence ID" value="KKR31805.1"/>
    <property type="molecule type" value="Genomic_DNA"/>
</dbReference>
<comment type="caution">
    <text evidence="1">The sequence shown here is derived from an EMBL/GenBank/DDBJ whole genome shotgun (WGS) entry which is preliminary data.</text>
</comment>
<accession>A0A0G0SAL5</accession>
<organism evidence="1 2">
    <name type="scientific">Candidatus Gottesmanbacteria bacterium GW2011_GWC2_39_8</name>
    <dbReference type="NCBI Taxonomy" id="1618450"/>
    <lineage>
        <taxon>Bacteria</taxon>
        <taxon>Candidatus Gottesmaniibacteriota</taxon>
    </lineage>
</organism>
<sequence>SFQNNWIENTESKWGRLNNKFRQGILTVEERILR</sequence>
<evidence type="ECO:0000313" key="1">
    <source>
        <dbReference type="EMBL" id="KKR31805.1"/>
    </source>
</evidence>
<dbReference type="Proteomes" id="UP000034539">
    <property type="component" value="Unassembled WGS sequence"/>
</dbReference>
<evidence type="ECO:0000313" key="2">
    <source>
        <dbReference type="Proteomes" id="UP000034539"/>
    </source>
</evidence>
<reference evidence="1 2" key="1">
    <citation type="journal article" date="2015" name="Nature">
        <title>rRNA introns, odd ribosomes, and small enigmatic genomes across a large radiation of phyla.</title>
        <authorList>
            <person name="Brown C.T."/>
            <person name="Hug L.A."/>
            <person name="Thomas B.C."/>
            <person name="Sharon I."/>
            <person name="Castelle C.J."/>
            <person name="Singh A."/>
            <person name="Wilkins M.J."/>
            <person name="Williams K.H."/>
            <person name="Banfield J.F."/>
        </authorList>
    </citation>
    <scope>NUCLEOTIDE SEQUENCE [LARGE SCALE GENOMIC DNA]</scope>
</reference>
<gene>
    <name evidence="1" type="ORF">UT63_C0060G0013</name>
</gene>
<proteinExistence type="predicted"/>
<feature type="non-terminal residue" evidence="1">
    <location>
        <position position="1"/>
    </location>
</feature>
<protein>
    <submittedName>
        <fullName evidence="1">Uncharacterized protein</fullName>
    </submittedName>
</protein>
<name>A0A0G0SAL5_9BACT</name>
<dbReference type="AlphaFoldDB" id="A0A0G0SAL5"/>